<dbReference type="PANTHER" id="PTHR37984">
    <property type="entry name" value="PROTEIN CBG26694"/>
    <property type="match status" value="1"/>
</dbReference>
<keyword evidence="6" id="KW-1185">Reference proteome</keyword>
<dbReference type="InterPro" id="IPR041577">
    <property type="entry name" value="RT_RNaseH_2"/>
</dbReference>
<dbReference type="Pfam" id="PF17919">
    <property type="entry name" value="RT_RNaseH_2"/>
    <property type="match status" value="1"/>
</dbReference>
<evidence type="ECO:0000256" key="2">
    <source>
        <dbReference type="ARBA" id="ARBA00012180"/>
    </source>
</evidence>
<dbReference type="InterPro" id="IPR050951">
    <property type="entry name" value="Retrovirus_Pol_polyprotein"/>
</dbReference>
<dbReference type="InterPro" id="IPR043502">
    <property type="entry name" value="DNA/RNA_pol_sf"/>
</dbReference>
<evidence type="ECO:0000256" key="3">
    <source>
        <dbReference type="ARBA" id="ARBA00023268"/>
    </source>
</evidence>
<dbReference type="FunFam" id="3.10.20.370:FF:000001">
    <property type="entry name" value="Retrovirus-related Pol polyprotein from transposon 17.6-like protein"/>
    <property type="match status" value="1"/>
</dbReference>
<dbReference type="EC" id="3.1.26.4" evidence="2"/>
<dbReference type="PANTHER" id="PTHR37984:SF5">
    <property type="entry name" value="PROTEIN NYNRIN-LIKE"/>
    <property type="match status" value="1"/>
</dbReference>
<dbReference type="AlphaFoldDB" id="A0A8C1RTQ6"/>
<dbReference type="Proteomes" id="UP000694427">
    <property type="component" value="Unplaced"/>
</dbReference>
<evidence type="ECO:0000259" key="4">
    <source>
        <dbReference type="PROSITE" id="PS50878"/>
    </source>
</evidence>
<comment type="similarity">
    <text evidence="1">Belongs to the beta type-B retroviral polymerase family. HERV class-II K(HML-2) pol subfamily.</text>
</comment>
<dbReference type="CDD" id="cd09274">
    <property type="entry name" value="RNase_HI_RT_Ty3"/>
    <property type="match status" value="1"/>
</dbReference>
<dbReference type="FunFam" id="3.30.70.270:FF:000020">
    <property type="entry name" value="Transposon Tf2-6 polyprotein-like Protein"/>
    <property type="match status" value="1"/>
</dbReference>
<dbReference type="Ensembl" id="ENSCCRT00010133492.1">
    <property type="protein sequence ID" value="ENSCCRP00010120208.1"/>
    <property type="gene ID" value="ENSCCRG00010052558.1"/>
</dbReference>
<dbReference type="CDD" id="cd01647">
    <property type="entry name" value="RT_LTR"/>
    <property type="match status" value="1"/>
</dbReference>
<dbReference type="InterPro" id="IPR043128">
    <property type="entry name" value="Rev_trsase/Diguanyl_cyclase"/>
</dbReference>
<dbReference type="InterPro" id="IPR000477">
    <property type="entry name" value="RT_dom"/>
</dbReference>
<dbReference type="PROSITE" id="PS50878">
    <property type="entry name" value="RT_POL"/>
    <property type="match status" value="1"/>
</dbReference>
<dbReference type="SUPFAM" id="SSF56672">
    <property type="entry name" value="DNA/RNA polymerases"/>
    <property type="match status" value="1"/>
</dbReference>
<keyword evidence="3" id="KW-0511">Multifunctional enzyme</keyword>
<dbReference type="Pfam" id="PF00078">
    <property type="entry name" value="RVT_1"/>
    <property type="match status" value="1"/>
</dbReference>
<reference evidence="5" key="1">
    <citation type="submission" date="2025-08" db="UniProtKB">
        <authorList>
            <consortium name="Ensembl"/>
        </authorList>
    </citation>
    <scope>IDENTIFICATION</scope>
</reference>
<proteinExistence type="inferred from homology"/>
<evidence type="ECO:0000256" key="1">
    <source>
        <dbReference type="ARBA" id="ARBA00010879"/>
    </source>
</evidence>
<accession>A0A8C1RTQ6</accession>
<dbReference type="Gene3D" id="3.30.70.270">
    <property type="match status" value="2"/>
</dbReference>
<evidence type="ECO:0000313" key="5">
    <source>
        <dbReference type="Ensembl" id="ENSCCRP00010120208.1"/>
    </source>
</evidence>
<sequence length="661" mass="75658">MPEVFSLYPQDFGCTNKVKHRINLVDETPFKHRARPIHPEDLEAVKKHLQELLNVGVIRESQSPYSSPIVVVRKKSGDIRLCIDYQKLNQKTIKDAYALPKLEDTFMALMGSKWFSVLDLKSGYYQIEVEEADKAKTVFVCPLGFYEFNRMPQGVTNAPSTFQRIMEKCMADINLREVLVFIDNIIIFSKDLEEHEERLSRVLNRLKEYGLKLAPEKCIFAQTLVKYLGHIMSDQGVKNDPDKVAAVKTWPVPKNLKELRSFLGFVGYYRRFIKDFSRKVKPLNELTSGCPPTRRNFKSVSNTQYWKSKDHFNGRWTTACQDAFELIIDELTSAPVLAFANPRFPYILHTDASTSGLVAALYQEQDGQIRVIAYASRGLLSSESKYPAHKIEFLALKWAVVEKFHDYLYGGTFTVVTDSNPLTYVLSTAKLDATGYRWLAALSSYNFTLQYRSGKQNIDADGLSRRPNEKLPTDDVSLRELNRILNFTEQLTKNSNEYELSNDVVKAICESRLIQWPECPNDSPIAFVSSLAMQETAVHNTYAHENQCGGLPIIPHLSLSEFQSAQLADPCIREVIAQLQTGESPSSTVRNALPRLPYLLREKDRLELLDGILYRRRNFAGKTMYQLVLPEKFHQDVLKSLDDLGHMGVDRTLDLVRNRFY</sequence>
<evidence type="ECO:0000313" key="6">
    <source>
        <dbReference type="Proteomes" id="UP000694427"/>
    </source>
</evidence>
<dbReference type="FunFam" id="3.10.10.10:FF:000004">
    <property type="entry name" value="Uncharacterized protein"/>
    <property type="match status" value="1"/>
</dbReference>
<dbReference type="GO" id="GO:0004523">
    <property type="term" value="F:RNA-DNA hybrid ribonuclease activity"/>
    <property type="evidence" value="ECO:0007669"/>
    <property type="project" value="UniProtKB-EC"/>
</dbReference>
<dbReference type="Gene3D" id="1.10.340.70">
    <property type="match status" value="1"/>
</dbReference>
<name>A0A8C1RTQ6_CYPCA</name>
<protein>
    <recommendedName>
        <fullName evidence="2">ribonuclease H</fullName>
        <ecNumber evidence="2">3.1.26.4</ecNumber>
    </recommendedName>
</protein>
<feature type="domain" description="Reverse transcriptase" evidence="4">
    <location>
        <begin position="53"/>
        <end position="232"/>
    </location>
</feature>
<dbReference type="Gene3D" id="3.10.10.10">
    <property type="entry name" value="HIV Type 1 Reverse Transcriptase, subunit A, domain 1"/>
    <property type="match status" value="1"/>
</dbReference>
<organism evidence="5 6">
    <name type="scientific">Cyprinus carpio</name>
    <name type="common">Common carp</name>
    <dbReference type="NCBI Taxonomy" id="7962"/>
    <lineage>
        <taxon>Eukaryota</taxon>
        <taxon>Metazoa</taxon>
        <taxon>Chordata</taxon>
        <taxon>Craniata</taxon>
        <taxon>Vertebrata</taxon>
        <taxon>Euteleostomi</taxon>
        <taxon>Actinopterygii</taxon>
        <taxon>Neopterygii</taxon>
        <taxon>Teleostei</taxon>
        <taxon>Ostariophysi</taxon>
        <taxon>Cypriniformes</taxon>
        <taxon>Cyprinidae</taxon>
        <taxon>Cyprininae</taxon>
        <taxon>Cyprinus</taxon>
    </lineage>
</organism>
<dbReference type="Gene3D" id="3.10.20.370">
    <property type="match status" value="1"/>
</dbReference>
<reference evidence="5" key="2">
    <citation type="submission" date="2025-09" db="UniProtKB">
        <authorList>
            <consortium name="Ensembl"/>
        </authorList>
    </citation>
    <scope>IDENTIFICATION</scope>
</reference>